<dbReference type="WBParaSite" id="MBELARI_LOCUS3711">
    <property type="protein sequence ID" value="MBELARI_LOCUS3711"/>
    <property type="gene ID" value="MBELARI_LOCUS3711"/>
</dbReference>
<evidence type="ECO:0000313" key="2">
    <source>
        <dbReference type="WBParaSite" id="MBELARI_LOCUS3711"/>
    </source>
</evidence>
<sequence length="171" mass="19276">MKAQVEHFIPNGHFYSHYATEIFGPDITPKLELELTTYEAILTSGAASNLSLPYFWIMQQENLPNLHKQSFLWCPVSGSSVSVERLFSRLGIIYGNKRRGRLLPSIIESLISIHDANLGDIVVRKFPSRYTQKYAENAFDMARLETCDPIGKPCLFDESDVDGDSDAETVT</sequence>
<organism evidence="1 2">
    <name type="scientific">Mesorhabditis belari</name>
    <dbReference type="NCBI Taxonomy" id="2138241"/>
    <lineage>
        <taxon>Eukaryota</taxon>
        <taxon>Metazoa</taxon>
        <taxon>Ecdysozoa</taxon>
        <taxon>Nematoda</taxon>
        <taxon>Chromadorea</taxon>
        <taxon>Rhabditida</taxon>
        <taxon>Rhabditina</taxon>
        <taxon>Rhabditomorpha</taxon>
        <taxon>Rhabditoidea</taxon>
        <taxon>Rhabditidae</taxon>
        <taxon>Mesorhabditinae</taxon>
        <taxon>Mesorhabditis</taxon>
    </lineage>
</organism>
<keyword evidence="1" id="KW-1185">Reference proteome</keyword>
<dbReference type="InterPro" id="IPR012337">
    <property type="entry name" value="RNaseH-like_sf"/>
</dbReference>
<evidence type="ECO:0000313" key="1">
    <source>
        <dbReference type="Proteomes" id="UP000887575"/>
    </source>
</evidence>
<name>A0AAF3FCU0_9BILA</name>
<dbReference type="AlphaFoldDB" id="A0AAF3FCU0"/>
<dbReference type="SUPFAM" id="SSF53098">
    <property type="entry name" value="Ribonuclease H-like"/>
    <property type="match status" value="1"/>
</dbReference>
<reference evidence="2" key="1">
    <citation type="submission" date="2024-02" db="UniProtKB">
        <authorList>
            <consortium name="WormBaseParasite"/>
        </authorList>
    </citation>
    <scope>IDENTIFICATION</scope>
</reference>
<accession>A0AAF3FCU0</accession>
<dbReference type="Proteomes" id="UP000887575">
    <property type="component" value="Unassembled WGS sequence"/>
</dbReference>
<protein>
    <recommendedName>
        <fullName evidence="3">HAT C-terminal dimerisation domain-containing protein</fullName>
    </recommendedName>
</protein>
<evidence type="ECO:0008006" key="3">
    <source>
        <dbReference type="Google" id="ProtNLM"/>
    </source>
</evidence>
<proteinExistence type="predicted"/>